<reference evidence="3 4" key="1">
    <citation type="submission" date="2016-10" db="EMBL/GenBank/DDBJ databases">
        <authorList>
            <person name="de Groot N.N."/>
        </authorList>
    </citation>
    <scope>NUCLEOTIDE SEQUENCE [LARGE SCALE GENOMIC DNA]</scope>
    <source>
        <strain evidence="3 4">DSM 22274</strain>
    </source>
</reference>
<protein>
    <submittedName>
        <fullName evidence="3">Helicase conserved C-terminal domain-containing protein</fullName>
    </submittedName>
</protein>
<organism evidence="3 4">
    <name type="scientific">Arthrobacter alpinus</name>
    <dbReference type="NCBI Taxonomy" id="656366"/>
    <lineage>
        <taxon>Bacteria</taxon>
        <taxon>Bacillati</taxon>
        <taxon>Actinomycetota</taxon>
        <taxon>Actinomycetes</taxon>
        <taxon>Micrococcales</taxon>
        <taxon>Micrococcaceae</taxon>
        <taxon>Arthrobacter</taxon>
    </lineage>
</organism>
<feature type="region of interest" description="Disordered" evidence="1">
    <location>
        <begin position="461"/>
        <end position="488"/>
    </location>
</feature>
<dbReference type="Proteomes" id="UP000182725">
    <property type="component" value="Unassembled WGS sequence"/>
</dbReference>
<evidence type="ECO:0000259" key="2">
    <source>
        <dbReference type="Pfam" id="PF13625"/>
    </source>
</evidence>
<proteinExistence type="predicted"/>
<feature type="domain" description="Helicase XPB/Ssl2 N-terminal" evidence="2">
    <location>
        <begin position="372"/>
        <end position="454"/>
    </location>
</feature>
<sequence length="593" mass="63560">MSTLAEFAEDLARRSDAQLARLLVRRPDAMSPPVANLADLATRLTSAHSISLALESLNLPALQTLARWPFPPGHECLPTLHELALVIAAPSSADDADPRRCMPVTAVTLALGEAFALESGAFESQPPAPQLMSVSRVLRDNAAGSAIESLLRHVNVLMEHVYISPIDSLRGGRIGVRTVRKLSKDLGVEESGLSFYLELAAEARLIHFHPAEQQWWAADHSWPHRDRAEQWLRLVGAWLHCTHCPGGNPLDGMRAIAPVHIRSVALSAVLALAGKDHVAPAPESVVDLLRWRHPLHIDFLAQHVPEILHEMEILGITGAGSPSAPGRALVAELDGAASATRPGVTVGTLATSAPATTTALAALLPAPIKHFVVQGDLTAVAPGFLSPEVSSSLRRMAEPEGHGAAGIFRFSQNSLEAAMTSGMRAHSIREFLNTHSSTTVPQSLDYLITAAAIRIEATGPLLPQAPRPEARKRHKPGPGVVHSRPAGPTEAEIAAQITRLRSQPTWGARDTGESGPALVMEELRQAVRTGSAIWLRAVTGQGEVERVLVRPVSLAAGMLRARTVLGDRERRFSIHRIMATETTEQDQEGAPHG</sequence>
<evidence type="ECO:0000256" key="1">
    <source>
        <dbReference type="SAM" id="MobiDB-lite"/>
    </source>
</evidence>
<gene>
    <name evidence="3" type="ORF">SAMN04489740_2349</name>
</gene>
<dbReference type="AlphaFoldDB" id="A0A1H5LAP3"/>
<dbReference type="GO" id="GO:0004386">
    <property type="term" value="F:helicase activity"/>
    <property type="evidence" value="ECO:0007669"/>
    <property type="project" value="UniProtKB-KW"/>
</dbReference>
<dbReference type="Pfam" id="PF13625">
    <property type="entry name" value="Helicase_C_3"/>
    <property type="match status" value="1"/>
</dbReference>
<keyword evidence="3" id="KW-0067">ATP-binding</keyword>
<accession>A0A1H5LAP3</accession>
<keyword evidence="3" id="KW-0547">Nucleotide-binding</keyword>
<evidence type="ECO:0000313" key="3">
    <source>
        <dbReference type="EMBL" id="SEE73288.1"/>
    </source>
</evidence>
<dbReference type="InterPro" id="IPR032830">
    <property type="entry name" value="XPB/Ssl2_N"/>
</dbReference>
<name>A0A1H5LAP3_9MICC</name>
<dbReference type="RefSeq" id="WP_074711742.1">
    <property type="nucleotide sequence ID" value="NZ_FNTV01000001.1"/>
</dbReference>
<keyword evidence="3" id="KW-0378">Hydrolase</keyword>
<keyword evidence="3" id="KW-0347">Helicase</keyword>
<dbReference type="EMBL" id="FNTV01000001">
    <property type="protein sequence ID" value="SEE73288.1"/>
    <property type="molecule type" value="Genomic_DNA"/>
</dbReference>
<evidence type="ECO:0000313" key="4">
    <source>
        <dbReference type="Proteomes" id="UP000182725"/>
    </source>
</evidence>